<feature type="transmembrane region" description="Helical" evidence="1">
    <location>
        <begin position="30"/>
        <end position="49"/>
    </location>
</feature>
<dbReference type="AlphaFoldDB" id="A0A2G8T3K7"/>
<accession>A0A2G8T3K7</accession>
<keyword evidence="3" id="KW-1185">Reference proteome</keyword>
<feature type="transmembrane region" description="Helical" evidence="1">
    <location>
        <begin position="280"/>
        <end position="302"/>
    </location>
</feature>
<protein>
    <recommendedName>
        <fullName evidence="4">ABC transporter permease</fullName>
    </recommendedName>
</protein>
<proteinExistence type="predicted"/>
<feature type="transmembrane region" description="Helical" evidence="1">
    <location>
        <begin position="61"/>
        <end position="80"/>
    </location>
</feature>
<comment type="caution">
    <text evidence="2">The sequence shown here is derived from an EMBL/GenBank/DDBJ whole genome shotgun (WGS) entry which is preliminary data.</text>
</comment>
<dbReference type="Proteomes" id="UP000228593">
    <property type="component" value="Unassembled WGS sequence"/>
</dbReference>
<keyword evidence="1" id="KW-0812">Transmembrane</keyword>
<feature type="transmembrane region" description="Helical" evidence="1">
    <location>
        <begin position="314"/>
        <end position="332"/>
    </location>
</feature>
<dbReference type="RefSeq" id="WP_099915236.1">
    <property type="nucleotide sequence ID" value="NZ_BMHS01000010.1"/>
</dbReference>
<evidence type="ECO:0008006" key="4">
    <source>
        <dbReference type="Google" id="ProtNLM"/>
    </source>
</evidence>
<feature type="transmembrane region" description="Helical" evidence="1">
    <location>
        <begin position="101"/>
        <end position="129"/>
    </location>
</feature>
<sequence length="357" mass="38713">MAHAYVTFRIRLARHALVDFIASVKSSGEIVLLVFGQVLVGLFALIAMPPMAASALPLFESIPLLFAHGLAMSLPVFLLRRRLLPPDVVRALHPLPIPPRAALAADALVAGMLAGPLALAYVVSGAIWMHQGPDWLQPGRALPAIVFSFLVTWVCAAVMLTFRARGPRPSSRMRPLAAAPRRAQWRWRTACFWHRLFWLPFWRGDNVIGWQQSALLAGALASALAWMMAPAGLARGVLDVVASASLVLLADRGDKAVREQLGILRPVMAAWPLRRGALELWARAFSLAPVGLVLALLFGAGWSQGLWHRQAGRAYLALGVLAPLLLVAIPRFNPRGRVALVVTSIVVLTAVGSEIWI</sequence>
<dbReference type="OrthoDB" id="8701881at2"/>
<dbReference type="EMBL" id="PDOB01000007">
    <property type="protein sequence ID" value="PIL40589.1"/>
    <property type="molecule type" value="Genomic_DNA"/>
</dbReference>
<keyword evidence="1" id="KW-0472">Membrane</keyword>
<feature type="transmembrane region" description="Helical" evidence="1">
    <location>
        <begin position="141"/>
        <end position="164"/>
    </location>
</feature>
<organism evidence="2 3">
    <name type="scientific">Massilia psychrophila</name>
    <dbReference type="NCBI Taxonomy" id="1603353"/>
    <lineage>
        <taxon>Bacteria</taxon>
        <taxon>Pseudomonadati</taxon>
        <taxon>Pseudomonadota</taxon>
        <taxon>Betaproteobacteria</taxon>
        <taxon>Burkholderiales</taxon>
        <taxon>Oxalobacteraceae</taxon>
        <taxon>Telluria group</taxon>
        <taxon>Massilia</taxon>
    </lineage>
</organism>
<feature type="transmembrane region" description="Helical" evidence="1">
    <location>
        <begin position="338"/>
        <end position="356"/>
    </location>
</feature>
<name>A0A2G8T3K7_9BURK</name>
<keyword evidence="1" id="KW-1133">Transmembrane helix</keyword>
<evidence type="ECO:0000313" key="2">
    <source>
        <dbReference type="EMBL" id="PIL40589.1"/>
    </source>
</evidence>
<evidence type="ECO:0000256" key="1">
    <source>
        <dbReference type="SAM" id="Phobius"/>
    </source>
</evidence>
<gene>
    <name evidence="2" type="ORF">CR103_06710</name>
</gene>
<reference evidence="2 3" key="1">
    <citation type="submission" date="2017-10" db="EMBL/GenBank/DDBJ databases">
        <title>Massilia psychrophilum sp. nov., a novel purple-pigmented bacterium isolated from Tianshan glacier, Xinjiang Municipality, China.</title>
        <authorList>
            <person name="Wang H."/>
        </authorList>
    </citation>
    <scope>NUCLEOTIDE SEQUENCE [LARGE SCALE GENOMIC DNA]</scope>
    <source>
        <strain evidence="2 3">JCM 30813</strain>
    </source>
</reference>
<evidence type="ECO:0000313" key="3">
    <source>
        <dbReference type="Proteomes" id="UP000228593"/>
    </source>
</evidence>